<keyword evidence="2" id="KW-1133">Transmembrane helix</keyword>
<dbReference type="Proteomes" id="UP000487350">
    <property type="component" value="Unassembled WGS sequence"/>
</dbReference>
<dbReference type="Pfam" id="PF11306">
    <property type="entry name" value="DUF3108"/>
    <property type="match status" value="1"/>
</dbReference>
<dbReference type="InterPro" id="IPR021457">
    <property type="entry name" value="DUF3108"/>
</dbReference>
<accession>A0A844B1X4</accession>
<protein>
    <submittedName>
        <fullName evidence="3">DUF3108 domain-containing protein</fullName>
    </submittedName>
</protein>
<organism evidence="3 4">
    <name type="scientific">Caenimonas koreensis DSM 17982</name>
    <dbReference type="NCBI Taxonomy" id="1121255"/>
    <lineage>
        <taxon>Bacteria</taxon>
        <taxon>Pseudomonadati</taxon>
        <taxon>Pseudomonadota</taxon>
        <taxon>Betaproteobacteria</taxon>
        <taxon>Burkholderiales</taxon>
        <taxon>Comamonadaceae</taxon>
        <taxon>Caenimonas</taxon>
    </lineage>
</organism>
<dbReference type="AlphaFoldDB" id="A0A844B1X4"/>
<evidence type="ECO:0000313" key="3">
    <source>
        <dbReference type="EMBL" id="MRD48728.1"/>
    </source>
</evidence>
<comment type="caution">
    <text evidence="3">The sequence shown here is derived from an EMBL/GenBank/DDBJ whole genome shotgun (WGS) entry which is preliminary data.</text>
</comment>
<feature type="region of interest" description="Disordered" evidence="1">
    <location>
        <begin position="113"/>
        <end position="143"/>
    </location>
</feature>
<reference evidence="3 4" key="1">
    <citation type="submission" date="2019-11" db="EMBL/GenBank/DDBJ databases">
        <title>Caenimonas koreensis gen. nov., sp. nov., isolated from activated sludge.</title>
        <authorList>
            <person name="Seung H.R."/>
        </authorList>
    </citation>
    <scope>NUCLEOTIDE SEQUENCE [LARGE SCALE GENOMIC DNA]</scope>
    <source>
        <strain evidence="3 4">EMB320</strain>
    </source>
</reference>
<keyword evidence="4" id="KW-1185">Reference proteome</keyword>
<keyword evidence="2" id="KW-0812">Transmembrane</keyword>
<dbReference type="OrthoDB" id="8526020at2"/>
<gene>
    <name evidence="3" type="ORF">GHT07_15670</name>
</gene>
<feature type="transmembrane region" description="Helical" evidence="2">
    <location>
        <begin position="35"/>
        <end position="57"/>
    </location>
</feature>
<proteinExistence type="predicted"/>
<keyword evidence="2" id="KW-0472">Membrane</keyword>
<evidence type="ECO:0000256" key="1">
    <source>
        <dbReference type="SAM" id="MobiDB-lite"/>
    </source>
</evidence>
<feature type="region of interest" description="Disordered" evidence="1">
    <location>
        <begin position="78"/>
        <end position="98"/>
    </location>
</feature>
<evidence type="ECO:0000313" key="4">
    <source>
        <dbReference type="Proteomes" id="UP000487350"/>
    </source>
</evidence>
<sequence>MERRRGQAAARRGEATVSRPWLRGLSVYARNWRPLAAITVVVCAVHVALLLPAGTAVRMPGAGRVQALVTRTITSENAAAHSPATASTASPGQGMPVPAKPVAAARAALPAPAGAPTLTLADTPTRAQPARGSEQAPAPQADAYGPRLALAVPASTRLAYQVTAFTKGKTTEGSSELLWRHDGHEYEVMLQVSAPSMPVRTQISSGAITADGLAPKRFSDRSRGEQATHFDRDGGRVVFSSNAPEQLLMAGTQDRLSVMMQIAALVGGDPAKFGPGSTIAIPTATTRDAQEWLFAVDGDESLTLPAAGAPVSIATLKLTRHPRRDFDQRIELWLARGMAYVPVRVRLTNANGDWTDQQWLGTDTRR</sequence>
<name>A0A844B1X4_9BURK</name>
<feature type="compositionally biased region" description="Low complexity" evidence="1">
    <location>
        <begin position="113"/>
        <end position="127"/>
    </location>
</feature>
<dbReference type="EMBL" id="WJBU01000015">
    <property type="protein sequence ID" value="MRD48728.1"/>
    <property type="molecule type" value="Genomic_DNA"/>
</dbReference>
<evidence type="ECO:0000256" key="2">
    <source>
        <dbReference type="SAM" id="Phobius"/>
    </source>
</evidence>